<proteinExistence type="predicted"/>
<reference evidence="2" key="2">
    <citation type="submission" date="2020-11" db="EMBL/GenBank/DDBJ databases">
        <authorList>
            <person name="McCartney M.A."/>
            <person name="Auch B."/>
            <person name="Kono T."/>
            <person name="Mallez S."/>
            <person name="Becker A."/>
            <person name="Gohl D.M."/>
            <person name="Silverstein K.A.T."/>
            <person name="Koren S."/>
            <person name="Bechman K.B."/>
            <person name="Herman A."/>
            <person name="Abrahante J.E."/>
            <person name="Garbe J."/>
        </authorList>
    </citation>
    <scope>NUCLEOTIDE SEQUENCE</scope>
    <source>
        <strain evidence="2">Duluth1</strain>
        <tissue evidence="2">Whole animal</tissue>
    </source>
</reference>
<evidence type="ECO:0000313" key="3">
    <source>
        <dbReference type="Proteomes" id="UP000828390"/>
    </source>
</evidence>
<comment type="caution">
    <text evidence="2">The sequence shown here is derived from an EMBL/GenBank/DDBJ whole genome shotgun (WGS) entry which is preliminary data.</text>
</comment>
<feature type="region of interest" description="Disordered" evidence="1">
    <location>
        <begin position="1"/>
        <end position="28"/>
    </location>
</feature>
<accession>A0A9D4F9K8</accession>
<reference evidence="2" key="1">
    <citation type="journal article" date="2019" name="bioRxiv">
        <title>The Genome of the Zebra Mussel, Dreissena polymorpha: A Resource for Invasive Species Research.</title>
        <authorList>
            <person name="McCartney M.A."/>
            <person name="Auch B."/>
            <person name="Kono T."/>
            <person name="Mallez S."/>
            <person name="Zhang Y."/>
            <person name="Obille A."/>
            <person name="Becker A."/>
            <person name="Abrahante J.E."/>
            <person name="Garbe J."/>
            <person name="Badalamenti J.P."/>
            <person name="Herman A."/>
            <person name="Mangelson H."/>
            <person name="Liachko I."/>
            <person name="Sullivan S."/>
            <person name="Sone E.D."/>
            <person name="Koren S."/>
            <person name="Silverstein K.A.T."/>
            <person name="Beckman K.B."/>
            <person name="Gohl D.M."/>
        </authorList>
    </citation>
    <scope>NUCLEOTIDE SEQUENCE</scope>
    <source>
        <strain evidence="2">Duluth1</strain>
        <tissue evidence="2">Whole animal</tissue>
    </source>
</reference>
<dbReference type="Proteomes" id="UP000828390">
    <property type="component" value="Unassembled WGS sequence"/>
</dbReference>
<sequence length="111" mass="12205">MGYTISSADHGDHRGLYRQQRTPWSSSRVNPSAAHTLVIIVGYTVSSAHTGHHRGFTVSSAHIGHHRGSYRQQRTPWSSSRVLPSAVQTIVVIVMLSVSSPNNDSHCGIYR</sequence>
<evidence type="ECO:0000256" key="1">
    <source>
        <dbReference type="SAM" id="MobiDB-lite"/>
    </source>
</evidence>
<dbReference type="AlphaFoldDB" id="A0A9D4F9K8"/>
<keyword evidence="3" id="KW-1185">Reference proteome</keyword>
<organism evidence="2 3">
    <name type="scientific">Dreissena polymorpha</name>
    <name type="common">Zebra mussel</name>
    <name type="synonym">Mytilus polymorpha</name>
    <dbReference type="NCBI Taxonomy" id="45954"/>
    <lineage>
        <taxon>Eukaryota</taxon>
        <taxon>Metazoa</taxon>
        <taxon>Spiralia</taxon>
        <taxon>Lophotrochozoa</taxon>
        <taxon>Mollusca</taxon>
        <taxon>Bivalvia</taxon>
        <taxon>Autobranchia</taxon>
        <taxon>Heteroconchia</taxon>
        <taxon>Euheterodonta</taxon>
        <taxon>Imparidentia</taxon>
        <taxon>Neoheterodontei</taxon>
        <taxon>Myida</taxon>
        <taxon>Dreissenoidea</taxon>
        <taxon>Dreissenidae</taxon>
        <taxon>Dreissena</taxon>
    </lineage>
</organism>
<gene>
    <name evidence="2" type="ORF">DPMN_146022</name>
</gene>
<evidence type="ECO:0000313" key="2">
    <source>
        <dbReference type="EMBL" id="KAH3792525.1"/>
    </source>
</evidence>
<protein>
    <submittedName>
        <fullName evidence="2">Uncharacterized protein</fullName>
    </submittedName>
</protein>
<dbReference type="EMBL" id="JAIWYP010000007">
    <property type="protein sequence ID" value="KAH3792525.1"/>
    <property type="molecule type" value="Genomic_DNA"/>
</dbReference>
<name>A0A9D4F9K8_DREPO</name>
<feature type="compositionally biased region" description="Polar residues" evidence="1">
    <location>
        <begin position="19"/>
        <end position="28"/>
    </location>
</feature>